<dbReference type="GO" id="GO:0016491">
    <property type="term" value="F:oxidoreductase activity"/>
    <property type="evidence" value="ECO:0007669"/>
    <property type="project" value="UniProtKB-KW"/>
</dbReference>
<gene>
    <name evidence="2" type="ORF">FGG08_003889</name>
</gene>
<name>A0A9P8L319_9PEZI</name>
<sequence>MPVIGLLTKARFDVKDIPDLTGRVAIVTGGNTGIGRPTVAELARKGAKVYLAARSPDRANEAIQAIKSTTPTVNIVYLQLDLSDLDSVKRAAEEFLSKETQLHTLINNAGIMATPYSETPQGYEIQWGTNYMGHFLLTQLLLPTLVSTASASAPGSVRLVNVSSNGHELFDTKSGINFSDVNMKNGGPWSRYGQSKLANVLHAKAVADRYRAKNILTASVHPGGVNTELTRGLNETSILYRPITWVTKNISLTPDQGALSSLFAATSPEHTFEVNGEYYGPKATKAVPSMLARDKGLRDRLWVWSEEEMGRLGFA</sequence>
<evidence type="ECO:0000313" key="3">
    <source>
        <dbReference type="Proteomes" id="UP000698800"/>
    </source>
</evidence>
<reference evidence="2" key="1">
    <citation type="submission" date="2021-03" db="EMBL/GenBank/DDBJ databases">
        <title>Comparative genomics and phylogenomic investigation of the class Geoglossomycetes provide insights into ecological specialization and systematics.</title>
        <authorList>
            <person name="Melie T."/>
            <person name="Pirro S."/>
            <person name="Miller A.N."/>
            <person name="Quandt A."/>
        </authorList>
    </citation>
    <scope>NUCLEOTIDE SEQUENCE</scope>
    <source>
        <strain evidence="2">GBOQ0MN5Z8</strain>
    </source>
</reference>
<dbReference type="InterPro" id="IPR036291">
    <property type="entry name" value="NAD(P)-bd_dom_sf"/>
</dbReference>
<evidence type="ECO:0008006" key="4">
    <source>
        <dbReference type="Google" id="ProtNLM"/>
    </source>
</evidence>
<protein>
    <recommendedName>
        <fullName evidence="4">NAD(P)-binding protein</fullName>
    </recommendedName>
</protein>
<dbReference type="Gene3D" id="3.40.50.720">
    <property type="entry name" value="NAD(P)-binding Rossmann-like Domain"/>
    <property type="match status" value="1"/>
</dbReference>
<accession>A0A9P8L319</accession>
<dbReference type="PRINTS" id="PR00081">
    <property type="entry name" value="GDHRDH"/>
</dbReference>
<dbReference type="EMBL" id="JAGHQL010000072">
    <property type="protein sequence ID" value="KAH0541658.1"/>
    <property type="molecule type" value="Genomic_DNA"/>
</dbReference>
<keyword evidence="3" id="KW-1185">Reference proteome</keyword>
<evidence type="ECO:0000256" key="1">
    <source>
        <dbReference type="ARBA" id="ARBA00023002"/>
    </source>
</evidence>
<dbReference type="CDD" id="cd05327">
    <property type="entry name" value="retinol-DH_like_SDR_c_like"/>
    <property type="match status" value="1"/>
</dbReference>
<organism evidence="2 3">
    <name type="scientific">Glutinoglossum americanum</name>
    <dbReference type="NCBI Taxonomy" id="1670608"/>
    <lineage>
        <taxon>Eukaryota</taxon>
        <taxon>Fungi</taxon>
        <taxon>Dikarya</taxon>
        <taxon>Ascomycota</taxon>
        <taxon>Pezizomycotina</taxon>
        <taxon>Geoglossomycetes</taxon>
        <taxon>Geoglossales</taxon>
        <taxon>Geoglossaceae</taxon>
        <taxon>Glutinoglossum</taxon>
    </lineage>
</organism>
<dbReference type="OrthoDB" id="191139at2759"/>
<dbReference type="Pfam" id="PF00106">
    <property type="entry name" value="adh_short"/>
    <property type="match status" value="1"/>
</dbReference>
<dbReference type="InterPro" id="IPR002347">
    <property type="entry name" value="SDR_fam"/>
</dbReference>
<dbReference type="SUPFAM" id="SSF51735">
    <property type="entry name" value="NAD(P)-binding Rossmann-fold domains"/>
    <property type="match status" value="1"/>
</dbReference>
<dbReference type="Proteomes" id="UP000698800">
    <property type="component" value="Unassembled WGS sequence"/>
</dbReference>
<dbReference type="AlphaFoldDB" id="A0A9P8L319"/>
<proteinExistence type="predicted"/>
<comment type="caution">
    <text evidence="2">The sequence shown here is derived from an EMBL/GenBank/DDBJ whole genome shotgun (WGS) entry which is preliminary data.</text>
</comment>
<dbReference type="PANTHER" id="PTHR43157:SF31">
    <property type="entry name" value="PHOSPHATIDYLINOSITOL-GLYCAN BIOSYNTHESIS CLASS F PROTEIN"/>
    <property type="match status" value="1"/>
</dbReference>
<evidence type="ECO:0000313" key="2">
    <source>
        <dbReference type="EMBL" id="KAH0541658.1"/>
    </source>
</evidence>
<dbReference type="PANTHER" id="PTHR43157">
    <property type="entry name" value="PHOSPHATIDYLINOSITOL-GLYCAN BIOSYNTHESIS CLASS F PROTEIN-RELATED"/>
    <property type="match status" value="1"/>
</dbReference>
<keyword evidence="1" id="KW-0560">Oxidoreductase</keyword>